<dbReference type="RefSeq" id="WP_105482144.1">
    <property type="nucleotide sequence ID" value="NZ_NIGF01000001.1"/>
</dbReference>
<dbReference type="Pfam" id="PF01025">
    <property type="entry name" value="GrpE"/>
    <property type="match status" value="1"/>
</dbReference>
<reference evidence="3 4" key="1">
    <citation type="journal article" date="2018" name="Syst. Appl. Microbiol.">
        <title>Abditibacterium utsteinense sp. nov., the first cultivated member of candidate phylum FBP, isolated from ice-free Antarctic soil samples.</title>
        <authorList>
            <person name="Tahon G."/>
            <person name="Tytgat B."/>
            <person name="Lebbe L."/>
            <person name="Carlier A."/>
            <person name="Willems A."/>
        </authorList>
    </citation>
    <scope>NUCLEOTIDE SEQUENCE [LARGE SCALE GENOMIC DNA]</scope>
    <source>
        <strain evidence="3 4">LMG 29911</strain>
    </source>
</reference>
<organism evidence="3 4">
    <name type="scientific">Abditibacterium utsteinense</name>
    <dbReference type="NCBI Taxonomy" id="1960156"/>
    <lineage>
        <taxon>Bacteria</taxon>
        <taxon>Pseudomonadati</taxon>
        <taxon>Abditibacteriota</taxon>
        <taxon>Abditibacteriia</taxon>
        <taxon>Abditibacteriales</taxon>
        <taxon>Abditibacteriaceae</taxon>
        <taxon>Abditibacterium</taxon>
    </lineage>
</organism>
<feature type="compositionally biased region" description="Polar residues" evidence="2">
    <location>
        <begin position="60"/>
        <end position="77"/>
    </location>
</feature>
<protein>
    <submittedName>
        <fullName evidence="3">Molecular chaperone GrpE (Heat shock protein)</fullName>
    </submittedName>
</protein>
<dbReference type="InterPro" id="IPR000740">
    <property type="entry name" value="GrpE"/>
</dbReference>
<dbReference type="SUPFAM" id="SSF51064">
    <property type="entry name" value="Head domain of nucleotide exchange factor GrpE"/>
    <property type="match status" value="1"/>
</dbReference>
<evidence type="ECO:0000313" key="4">
    <source>
        <dbReference type="Proteomes" id="UP000237684"/>
    </source>
</evidence>
<dbReference type="InParanoid" id="A0A2S8SX79"/>
<dbReference type="GO" id="GO:0042803">
    <property type="term" value="F:protein homodimerization activity"/>
    <property type="evidence" value="ECO:0007669"/>
    <property type="project" value="InterPro"/>
</dbReference>
<dbReference type="GO" id="GO:0051087">
    <property type="term" value="F:protein-folding chaperone binding"/>
    <property type="evidence" value="ECO:0007669"/>
    <property type="project" value="InterPro"/>
</dbReference>
<keyword evidence="4" id="KW-1185">Reference proteome</keyword>
<name>A0A2S8SX79_9BACT</name>
<gene>
    <name evidence="3" type="ORF">B1R32_101146</name>
</gene>
<sequence>MADEQEKYQATPRFRLPKFFTQGAEAAAEATLTEISSDAALIPTGQVAVPGHLDFASGETPRSASSLPINSGRTSEISGAEEDLSGQLAAMQQTLSGLSDQITQVNERETSLERVFDALHSELADYKNDFLYEHLKPVVRPLLFLFDSMEQFDGEVSMAEATMTGASNGQVLSPPVVRENVRFFRDQLIEALRTCEVTIMDAPRGAFNAKFHKAVDVMPVPQSEDGHIVRVVRSGWFLNGQLLRPADVVVGKFRG</sequence>
<keyword evidence="1" id="KW-0143">Chaperone</keyword>
<feature type="region of interest" description="Disordered" evidence="2">
    <location>
        <begin position="52"/>
        <end position="78"/>
    </location>
</feature>
<dbReference type="AlphaFoldDB" id="A0A2S8SX79"/>
<dbReference type="Gene3D" id="2.30.22.10">
    <property type="entry name" value="Head domain of nucleotide exchange factor GrpE"/>
    <property type="match status" value="1"/>
</dbReference>
<dbReference type="InterPro" id="IPR009012">
    <property type="entry name" value="GrpE_head"/>
</dbReference>
<evidence type="ECO:0000256" key="1">
    <source>
        <dbReference type="ARBA" id="ARBA00023186"/>
    </source>
</evidence>
<comment type="caution">
    <text evidence="3">The sequence shown here is derived from an EMBL/GenBank/DDBJ whole genome shotgun (WGS) entry which is preliminary data.</text>
</comment>
<dbReference type="EMBL" id="NIGF01000001">
    <property type="protein sequence ID" value="PQV65405.1"/>
    <property type="molecule type" value="Genomic_DNA"/>
</dbReference>
<evidence type="ECO:0000313" key="3">
    <source>
        <dbReference type="EMBL" id="PQV65405.1"/>
    </source>
</evidence>
<dbReference type="GO" id="GO:0000774">
    <property type="term" value="F:adenyl-nucleotide exchange factor activity"/>
    <property type="evidence" value="ECO:0007669"/>
    <property type="project" value="InterPro"/>
</dbReference>
<proteinExistence type="predicted"/>
<dbReference type="Proteomes" id="UP000237684">
    <property type="component" value="Unassembled WGS sequence"/>
</dbReference>
<accession>A0A2S8SX79</accession>
<keyword evidence="3" id="KW-0346">Stress response</keyword>
<dbReference type="GO" id="GO:0006457">
    <property type="term" value="P:protein folding"/>
    <property type="evidence" value="ECO:0007669"/>
    <property type="project" value="InterPro"/>
</dbReference>
<evidence type="ECO:0000256" key="2">
    <source>
        <dbReference type="SAM" id="MobiDB-lite"/>
    </source>
</evidence>